<dbReference type="PANTHER" id="PTHR23028">
    <property type="entry name" value="ACETYLTRANSFERASE"/>
    <property type="match status" value="1"/>
</dbReference>
<gene>
    <name evidence="4" type="ORF">GCM10025862_21390</name>
</gene>
<dbReference type="PANTHER" id="PTHR23028:SF53">
    <property type="entry name" value="ACYL_TRANSF_3 DOMAIN-CONTAINING PROTEIN"/>
    <property type="match status" value="1"/>
</dbReference>
<keyword evidence="5" id="KW-1185">Reference proteome</keyword>
<proteinExistence type="predicted"/>
<evidence type="ECO:0000256" key="1">
    <source>
        <dbReference type="SAM" id="MobiDB-lite"/>
    </source>
</evidence>
<keyword evidence="2" id="KW-1133">Transmembrane helix</keyword>
<dbReference type="Pfam" id="PF01757">
    <property type="entry name" value="Acyl_transf_3"/>
    <property type="match status" value="1"/>
</dbReference>
<dbReference type="Proteomes" id="UP001157109">
    <property type="component" value="Unassembled WGS sequence"/>
</dbReference>
<feature type="transmembrane region" description="Helical" evidence="2">
    <location>
        <begin position="79"/>
        <end position="100"/>
    </location>
</feature>
<feature type="transmembrane region" description="Helical" evidence="2">
    <location>
        <begin position="366"/>
        <end position="382"/>
    </location>
</feature>
<reference evidence="5" key="1">
    <citation type="journal article" date="2019" name="Int. J. Syst. Evol. Microbiol.">
        <title>The Global Catalogue of Microorganisms (GCM) 10K type strain sequencing project: providing services to taxonomists for standard genome sequencing and annotation.</title>
        <authorList>
            <consortium name="The Broad Institute Genomics Platform"/>
            <consortium name="The Broad Institute Genome Sequencing Center for Infectious Disease"/>
            <person name="Wu L."/>
            <person name="Ma J."/>
        </authorList>
    </citation>
    <scope>NUCLEOTIDE SEQUENCE [LARGE SCALE GENOMIC DNA]</scope>
    <source>
        <strain evidence="5">NBRC 105830</strain>
    </source>
</reference>
<feature type="transmembrane region" description="Helical" evidence="2">
    <location>
        <begin position="121"/>
        <end position="140"/>
    </location>
</feature>
<feature type="transmembrane region" description="Helical" evidence="2">
    <location>
        <begin position="190"/>
        <end position="206"/>
    </location>
</feature>
<feature type="domain" description="Acyltransferase 3" evidence="3">
    <location>
        <begin position="53"/>
        <end position="378"/>
    </location>
</feature>
<evidence type="ECO:0000313" key="5">
    <source>
        <dbReference type="Proteomes" id="UP001157109"/>
    </source>
</evidence>
<dbReference type="RefSeq" id="WP_241444985.1">
    <property type="nucleotide sequence ID" value="NZ_BSUJ01000001.1"/>
</dbReference>
<keyword evidence="2" id="KW-0472">Membrane</keyword>
<feature type="transmembrane region" description="Helical" evidence="2">
    <location>
        <begin position="54"/>
        <end position="73"/>
    </location>
</feature>
<evidence type="ECO:0000256" key="2">
    <source>
        <dbReference type="SAM" id="Phobius"/>
    </source>
</evidence>
<feature type="transmembrane region" description="Helical" evidence="2">
    <location>
        <begin position="250"/>
        <end position="269"/>
    </location>
</feature>
<evidence type="ECO:0000313" key="4">
    <source>
        <dbReference type="EMBL" id="GMA20118.1"/>
    </source>
</evidence>
<protein>
    <recommendedName>
        <fullName evidence="3">Acyltransferase 3 domain-containing protein</fullName>
    </recommendedName>
</protein>
<feature type="compositionally biased region" description="Low complexity" evidence="1">
    <location>
        <begin position="23"/>
        <end position="34"/>
    </location>
</feature>
<feature type="transmembrane region" description="Helical" evidence="2">
    <location>
        <begin position="403"/>
        <end position="426"/>
    </location>
</feature>
<name>A0ABQ6HPX3_9MICO</name>
<feature type="transmembrane region" description="Helical" evidence="2">
    <location>
        <begin position="341"/>
        <end position="360"/>
    </location>
</feature>
<feature type="transmembrane region" description="Helical" evidence="2">
    <location>
        <begin position="218"/>
        <end position="238"/>
    </location>
</feature>
<dbReference type="EMBL" id="BSUJ01000001">
    <property type="protein sequence ID" value="GMA20118.1"/>
    <property type="molecule type" value="Genomic_DNA"/>
</dbReference>
<keyword evidence="2" id="KW-0812">Transmembrane</keyword>
<comment type="caution">
    <text evidence="4">The sequence shown here is derived from an EMBL/GenBank/DDBJ whole genome shotgun (WGS) entry which is preliminary data.</text>
</comment>
<feature type="transmembrane region" description="Helical" evidence="2">
    <location>
        <begin position="300"/>
        <end position="320"/>
    </location>
</feature>
<organism evidence="4 5">
    <name type="scientific">Arsenicicoccus piscis</name>
    <dbReference type="NCBI Taxonomy" id="673954"/>
    <lineage>
        <taxon>Bacteria</taxon>
        <taxon>Bacillati</taxon>
        <taxon>Actinomycetota</taxon>
        <taxon>Actinomycetes</taxon>
        <taxon>Micrococcales</taxon>
        <taxon>Intrasporangiaceae</taxon>
        <taxon>Arsenicicoccus</taxon>
    </lineage>
</organism>
<accession>A0ABQ6HPX3</accession>
<dbReference type="InterPro" id="IPR002656">
    <property type="entry name" value="Acyl_transf_3_dom"/>
</dbReference>
<feature type="region of interest" description="Disordered" evidence="1">
    <location>
        <begin position="1"/>
        <end position="42"/>
    </location>
</feature>
<evidence type="ECO:0000259" key="3">
    <source>
        <dbReference type="Pfam" id="PF01757"/>
    </source>
</evidence>
<dbReference type="InterPro" id="IPR050879">
    <property type="entry name" value="Acyltransferase_3"/>
</dbReference>
<sequence length="427" mass="47299">MGDSTNDLTAARPFEGPADRAADGSAGSSGSRPPTLERSTEASRRAERAFLPEIQALRMWAVGLVVVFHLWPFRYFTGGYIGVDAFFVISGFLITGHLVREVERTGRVRLGAFYARRVRRLLPMSLSLLLLLVPVSMAILPREVWDDVAREIVASTFYVQNIWLAHLVTSPDNVGDTLVQHYWSLSTEEQFYLVWPALVLLGVALASRLRPFRPVRTIGFVLLTVTVLSFAFSLYAQVRFPAEQYFLTPTRAWEFASGGLLVLGLRRFAPGPRLSLVLRWGGLALLLVGSWVLVQGDPFPGWRALVPVVATGAVIAAGDCHGRDRLGYAFTAPVVQWLGRISYSIYLWHWPIIFLLPFVLGHDLTLAWKAICVVLILVLAHLSQKYVEDATRFVPRLRASTRLTLLSALGAMLVVSAAAAVEFLLAT</sequence>
<feature type="transmembrane region" description="Helical" evidence="2">
    <location>
        <begin position="276"/>
        <end position="294"/>
    </location>
</feature>